<dbReference type="SMART" id="SM00298">
    <property type="entry name" value="CHROMO"/>
    <property type="match status" value="1"/>
</dbReference>
<keyword evidence="10" id="KW-0007">Acetylation</keyword>
<feature type="compositionally biased region" description="Basic and acidic residues" evidence="18">
    <location>
        <begin position="898"/>
        <end position="926"/>
    </location>
</feature>
<name>A0A226MPB4_CALSU</name>
<dbReference type="SUPFAM" id="SSF46774">
    <property type="entry name" value="ARID-like"/>
    <property type="match status" value="1"/>
</dbReference>
<feature type="compositionally biased region" description="Basic and acidic residues" evidence="18">
    <location>
        <begin position="1191"/>
        <end position="1200"/>
    </location>
</feature>
<dbReference type="Gene3D" id="3.60.20.10">
    <property type="entry name" value="Glutamine Phosphoribosylpyrophosphate, subunit 1, domain 1"/>
    <property type="match status" value="1"/>
</dbReference>
<sequence length="1480" mass="167061">MSSIGTGYDLSASTFSPDGRVFQVEYAMKAVENSSTAIGIRCKDGVVFGVEKLVLSKLYEEGSNKRLFNVDRHVGMAVAGLLADARSLADIAREEASNFRTNYGYDIPLKHLADRVAMYVHAYTLYSAVRPFGCSFMLGSYDSDDGAQLYMIDPSGVSYGYWGCAIGKARQAAKTEIEKLQMKEMTCRDVVKEVAKIIYIVHDEVKDKAFELELSWVGEITNGKHEIVPKDIREEAEKYAKAADEPAYLTVGTDVSAKYRGAFCEAKIKTVKRLVKVKVVLKGDNSTQLVQDDQVKGPLRVGAMVETKMPDGSFQEAVISKLTDASWYTVVFDDGDERTLRRTSLCLKGERHFAESEVVSPSCNDDVTVKKDQCLVRSFADSKFYSVARKDIKELDALNLPKSESSPKKGLQEASTFLSTKVVPRNWKMDISEIMESSSSDEEDGAAAETDEEEIKREEKNEEVMPEEELDPEERDNFLQQLYKFMEDRGTPINKPPVLGYKDLNLFKLFRLVYQQGGCDNIESGAVWKQIYMDLGIPILNSAASYNVKTAYRKYLYGFEEYCRSANIQFRTIHHNEPKVVEDVQKHEEPMEESVKEEQKMPPTEVKKEAEENYSSSESEKEEIELKSPRGRRRVGRDTTPAKKDGEDDKTQDKLKDNNKENKEIEETLENAEKKENETLLGRKSTPKQKEKKLKKQEESDKESDEDEERQREREEIENKGESEGEEDEEDTEPCLTGTKVKVKYGRGKTQKIYEASIKSTETDDGEVLYLVHYYGWNVRYDEWVKADRIIWPVDKGGPKRKQKKKTKNKEDSEKDEKKDEEKQKSKRGRPPLKSTLPSNTSLSKTPNSEATPRRQTRRSSGMFDSDRGSNDSGSSDSEADESSEKNLNEEFSPETSELEKNEKLNEEKLGEESPKIPHALRENDRTQAQPLDILKLEVEESEHIVQIFGNKTEQMEEIKREAEKSPKGKGRRSKTKDLCLENAKLSPGSQEVANESLTENERLDMSSLDCKEISSTTETETEPSTKDKKLLKRKILEQASPEKISRRESETEVPNIVSEERTNECTVTEECRGLKTEESLRSENEEMPSLVAESVQHRQELRSENLECPSVDNDNVPLKDEDDTMPQIGPETLLCHEVDLDDLDEKEKSGSEDAISEKPDPNTSNANPSALPTAVQPSFSVASPLTLSQDESRSVKSESDMTIEVDSVAEESQEGLCESESANGFEASTTSSNCSIAAQERDVGEKGQKRPSDSSSGTLAKKQKRTPKRTSAAAKNEKNGTGQSSDSEDLPVLDSSSKCTPVKHMNSSKPQKISRSPARVISPHIKDGEKDKHREKHHHQNSSPRVYKWSFQLNELDNMSSTERISFLQEKLQEIRKYYMSLKSEVATIDRRRKRLKKKDREEGTASCTSLVLHSGNANRKEPTALRQLLENHWVPPGRQRAEKFAFARDAASDTLLALITDLEKCEANLGISWQAVPP</sequence>
<dbReference type="STRING" id="9009.A0A226MPB4"/>
<dbReference type="EMBL" id="MCFN01000572">
    <property type="protein sequence ID" value="OXB57112.1"/>
    <property type="molecule type" value="Genomic_DNA"/>
</dbReference>
<feature type="compositionally biased region" description="Basic and acidic residues" evidence="18">
    <location>
        <begin position="1240"/>
        <end position="1253"/>
    </location>
</feature>
<evidence type="ECO:0000256" key="10">
    <source>
        <dbReference type="ARBA" id="ARBA00022990"/>
    </source>
</evidence>
<feature type="compositionally biased region" description="Basic and acidic residues" evidence="18">
    <location>
        <begin position="636"/>
        <end position="678"/>
    </location>
</feature>
<dbReference type="GO" id="GO:0019773">
    <property type="term" value="C:proteasome core complex, alpha-subunit complex"/>
    <property type="evidence" value="ECO:0007669"/>
    <property type="project" value="UniProtKB-UniRule"/>
</dbReference>
<dbReference type="PANTHER" id="PTHR13964">
    <property type="entry name" value="RBP-RELATED"/>
    <property type="match status" value="1"/>
</dbReference>
<feature type="compositionally biased region" description="Basic and acidic residues" evidence="18">
    <location>
        <begin position="809"/>
        <end position="824"/>
    </location>
</feature>
<feature type="compositionally biased region" description="Acidic residues" evidence="18">
    <location>
        <begin position="464"/>
        <end position="473"/>
    </location>
</feature>
<comment type="subunit">
    <text evidence="15">The 26S proteasome consists of a 20S proteasome core and two 19S regulatory subunits. The 20S proteasome core is a barrel-shaped complex made of 28 subunits that are arranged in four stacked rings. The two outer rings are each formed by seven alpha subunits, and the two inner rings are formed by seven beta subunits. The proteolytic activity is exerted by three beta-subunits PSMB5, PSMB6 and PSMB7. Interacts with AURKB. Interacts with CDKN1A. Interacts with MDM2 and RB1. Interacts with the C-terminus of TBXA2R isoform 2. Interacts with DNAJB2.</text>
</comment>
<protein>
    <recommendedName>
        <fullName evidence="3">Proteasome subunit alpha type-3</fullName>
    </recommendedName>
</protein>
<feature type="compositionally biased region" description="Acidic residues" evidence="18">
    <location>
        <begin position="724"/>
        <end position="733"/>
    </location>
</feature>
<evidence type="ECO:0000256" key="7">
    <source>
        <dbReference type="ARBA" id="ARBA00022843"/>
    </source>
</evidence>
<dbReference type="PROSITE" id="PS51011">
    <property type="entry name" value="ARID"/>
    <property type="match status" value="1"/>
</dbReference>
<dbReference type="OrthoDB" id="10068428at2759"/>
<dbReference type="SMART" id="SM01014">
    <property type="entry name" value="ARID"/>
    <property type="match status" value="1"/>
</dbReference>
<dbReference type="Gene3D" id="1.10.150.60">
    <property type="entry name" value="ARID DNA-binding domain"/>
    <property type="match status" value="1"/>
</dbReference>
<keyword evidence="21" id="KW-1185">Reference proteome</keyword>
<feature type="compositionally biased region" description="Basic and acidic residues" evidence="18">
    <location>
        <begin position="954"/>
        <end position="967"/>
    </location>
</feature>
<evidence type="ECO:0000313" key="21">
    <source>
        <dbReference type="Proteomes" id="UP000198323"/>
    </source>
</evidence>
<keyword evidence="4" id="KW-0963">Cytoplasm</keyword>
<gene>
    <name evidence="20" type="ORF">ASZ78_002417</name>
</gene>
<feature type="compositionally biased region" description="Basic and acidic residues" evidence="18">
    <location>
        <begin position="585"/>
        <end position="611"/>
    </location>
</feature>
<dbReference type="SUPFAM" id="SSF63748">
    <property type="entry name" value="Tudor/PWWP/MBT"/>
    <property type="match status" value="1"/>
</dbReference>
<keyword evidence="14" id="KW-0539">Nucleus</keyword>
<feature type="coiled-coil region" evidence="17">
    <location>
        <begin position="1366"/>
        <end position="1400"/>
    </location>
</feature>
<evidence type="ECO:0000256" key="16">
    <source>
        <dbReference type="PROSITE-ProRule" id="PRU00808"/>
    </source>
</evidence>
<dbReference type="InterPro" id="IPR023332">
    <property type="entry name" value="Proteasome_alpha-type"/>
</dbReference>
<feature type="compositionally biased region" description="Polar residues" evidence="18">
    <location>
        <begin position="1295"/>
        <end position="1315"/>
    </location>
</feature>
<dbReference type="FunFam" id="3.60.20.10:FF:000077">
    <property type="entry name" value="Proteasome subunit alpha type-3"/>
    <property type="match status" value="1"/>
</dbReference>
<dbReference type="Pfam" id="PF01388">
    <property type="entry name" value="ARID"/>
    <property type="match status" value="1"/>
</dbReference>
<dbReference type="InterPro" id="IPR016197">
    <property type="entry name" value="Chromo-like_dom_sf"/>
</dbReference>
<keyword evidence="12" id="KW-0238">DNA-binding</keyword>
<feature type="compositionally biased region" description="Basic residues" evidence="18">
    <location>
        <begin position="741"/>
        <end position="750"/>
    </location>
</feature>
<feature type="compositionally biased region" description="Basic and acidic residues" evidence="18">
    <location>
        <begin position="1059"/>
        <end position="1085"/>
    </location>
</feature>
<evidence type="ECO:0000256" key="1">
    <source>
        <dbReference type="ARBA" id="ARBA00004123"/>
    </source>
</evidence>
<dbReference type="InterPro" id="IPR025995">
    <property type="entry name" value="Tudor-knot"/>
</dbReference>
<dbReference type="Gene3D" id="2.30.30.140">
    <property type="match status" value="2"/>
</dbReference>
<dbReference type="GO" id="GO:0005829">
    <property type="term" value="C:cytosol"/>
    <property type="evidence" value="ECO:0007669"/>
    <property type="project" value="UniProtKB-ARBA"/>
</dbReference>
<dbReference type="Pfam" id="PF11717">
    <property type="entry name" value="Tudor-knot"/>
    <property type="match status" value="1"/>
</dbReference>
<feature type="compositionally biased region" description="Basic residues" evidence="18">
    <location>
        <begin position="685"/>
        <end position="695"/>
    </location>
</feature>
<proteinExistence type="inferred from homology"/>
<reference evidence="20 21" key="1">
    <citation type="submission" date="2016-07" db="EMBL/GenBank/DDBJ databases">
        <title>Disparate Historic Effective Population Sizes Predicted by Modern Levels of Genome Diversity for the Scaled Quail (Callipepla squamata) and the Northern Bobwhite (Colinus virginianus): Inferences from First and Second Generation Draft Genome Assemblies for Sympatric New World Quail.</title>
        <authorList>
            <person name="Oldeschulte D.L."/>
            <person name="Halley Y.A."/>
            <person name="Bhattarai E.K."/>
            <person name="Brashear W.A."/>
            <person name="Hill J."/>
            <person name="Metz R.P."/>
            <person name="Johnson C.D."/>
            <person name="Rollins D."/>
            <person name="Peterson M.J."/>
            <person name="Bickhart D.M."/>
            <person name="Decker J.E."/>
            <person name="Seabury C.M."/>
        </authorList>
    </citation>
    <scope>NUCLEOTIDE SEQUENCE [LARGE SCALE GENOMIC DNA]</scope>
    <source>
        <strain evidence="20 21">Texas</strain>
        <tissue evidence="20">Leg muscle</tissue>
    </source>
</reference>
<dbReference type="GO" id="GO:0005634">
    <property type="term" value="C:nucleus"/>
    <property type="evidence" value="ECO:0007669"/>
    <property type="project" value="UniProtKB-SubCell"/>
</dbReference>
<keyword evidence="6" id="KW-0597">Phosphoprotein</keyword>
<evidence type="ECO:0000256" key="3">
    <source>
        <dbReference type="ARBA" id="ARBA00021338"/>
    </source>
</evidence>
<dbReference type="PROSITE" id="PS51475">
    <property type="entry name" value="PROTEASOME_ALPHA_2"/>
    <property type="match status" value="1"/>
</dbReference>
<evidence type="ECO:0000259" key="19">
    <source>
        <dbReference type="PROSITE" id="PS51011"/>
    </source>
</evidence>
<comment type="caution">
    <text evidence="20">The sequence shown here is derived from an EMBL/GenBank/DDBJ whole genome shotgun (WGS) entry which is preliminary data.</text>
</comment>
<dbReference type="InterPro" id="IPR001606">
    <property type="entry name" value="ARID_dom"/>
</dbReference>
<feature type="compositionally biased region" description="Polar residues" evidence="18">
    <location>
        <begin position="1162"/>
        <end position="1190"/>
    </location>
</feature>
<dbReference type="InterPro" id="IPR012603">
    <property type="entry name" value="ARID4A/B_PWWP"/>
</dbReference>
<feature type="compositionally biased region" description="Basic residues" evidence="18">
    <location>
        <begin position="799"/>
        <end position="808"/>
    </location>
</feature>
<dbReference type="SMART" id="SM00333">
    <property type="entry name" value="TUDOR"/>
    <property type="match status" value="1"/>
</dbReference>
<feature type="compositionally biased region" description="Basic and acidic residues" evidence="18">
    <location>
        <begin position="1000"/>
        <end position="1013"/>
    </location>
</feature>
<dbReference type="GO" id="GO:0006325">
    <property type="term" value="P:chromatin organization"/>
    <property type="evidence" value="ECO:0007669"/>
    <property type="project" value="UniProtKB-KW"/>
</dbReference>
<feature type="region of interest" description="Disordered" evidence="18">
    <location>
        <begin position="585"/>
        <end position="751"/>
    </location>
</feature>
<feature type="region of interest" description="Disordered" evidence="18">
    <location>
        <begin position="949"/>
        <end position="1345"/>
    </location>
</feature>
<dbReference type="SMART" id="SM00948">
    <property type="entry name" value="Proteasome_A_N"/>
    <property type="match status" value="1"/>
</dbReference>
<feature type="compositionally biased region" description="Polar residues" evidence="18">
    <location>
        <begin position="1221"/>
        <end position="1237"/>
    </location>
</feature>
<feature type="compositionally biased region" description="Polar residues" evidence="18">
    <location>
        <begin position="836"/>
        <end position="851"/>
    </location>
</feature>
<dbReference type="GO" id="GO:0006511">
    <property type="term" value="P:ubiquitin-dependent protein catabolic process"/>
    <property type="evidence" value="ECO:0007669"/>
    <property type="project" value="InterPro"/>
</dbReference>
<keyword evidence="17" id="KW-0175">Coiled coil</keyword>
<dbReference type="Proteomes" id="UP000198323">
    <property type="component" value="Unassembled WGS sequence"/>
</dbReference>
<evidence type="ECO:0000256" key="18">
    <source>
        <dbReference type="SAM" id="MobiDB-lite"/>
    </source>
</evidence>
<dbReference type="CDD" id="cd20459">
    <property type="entry name" value="Tudor_ARID4A_rpt1"/>
    <property type="match status" value="1"/>
</dbReference>
<dbReference type="FunFam" id="2.30.30.140:FF:000009">
    <property type="entry name" value="AT-rich interactive domain-containing protein 4B"/>
    <property type="match status" value="1"/>
</dbReference>
<dbReference type="InterPro" id="IPR000426">
    <property type="entry name" value="Proteasome_asu_N"/>
</dbReference>
<dbReference type="SUPFAM" id="SSF54160">
    <property type="entry name" value="Chromo domain-like"/>
    <property type="match status" value="1"/>
</dbReference>
<evidence type="ECO:0000256" key="5">
    <source>
        <dbReference type="ARBA" id="ARBA00022499"/>
    </source>
</evidence>
<keyword evidence="9 16" id="KW-0647">Proteasome</keyword>
<comment type="similarity">
    <text evidence="16">Belongs to the peptidase T1A family.</text>
</comment>
<dbReference type="InterPro" id="IPR051232">
    <property type="entry name" value="ARID/SWI1_ChromRemod"/>
</dbReference>
<dbReference type="InterPro" id="IPR047473">
    <property type="entry name" value="CBD_RBP1-like"/>
</dbReference>
<evidence type="ECO:0000256" key="2">
    <source>
        <dbReference type="ARBA" id="ARBA00004496"/>
    </source>
</evidence>
<dbReference type="CDD" id="cd20461">
    <property type="entry name" value="Tudor_ARID4A_rpt2"/>
    <property type="match status" value="1"/>
</dbReference>
<evidence type="ECO:0000256" key="12">
    <source>
        <dbReference type="ARBA" id="ARBA00023125"/>
    </source>
</evidence>
<organism evidence="20 21">
    <name type="scientific">Callipepla squamata</name>
    <name type="common">Scaled quail</name>
    <dbReference type="NCBI Taxonomy" id="9009"/>
    <lineage>
        <taxon>Eukaryota</taxon>
        <taxon>Metazoa</taxon>
        <taxon>Chordata</taxon>
        <taxon>Craniata</taxon>
        <taxon>Vertebrata</taxon>
        <taxon>Euteleostomi</taxon>
        <taxon>Archelosauria</taxon>
        <taxon>Archosauria</taxon>
        <taxon>Dinosauria</taxon>
        <taxon>Saurischia</taxon>
        <taxon>Theropoda</taxon>
        <taxon>Coelurosauria</taxon>
        <taxon>Aves</taxon>
        <taxon>Neognathae</taxon>
        <taxon>Galloanserae</taxon>
        <taxon>Galliformes</taxon>
        <taxon>Odontophoridae</taxon>
        <taxon>Callipepla</taxon>
    </lineage>
</organism>
<evidence type="ECO:0000256" key="8">
    <source>
        <dbReference type="ARBA" id="ARBA00022853"/>
    </source>
</evidence>
<feature type="region of interest" description="Disordered" evidence="18">
    <location>
        <begin position="434"/>
        <end position="473"/>
    </location>
</feature>
<feature type="compositionally biased region" description="Basic and acidic residues" evidence="18">
    <location>
        <begin position="709"/>
        <end position="723"/>
    </location>
</feature>
<evidence type="ECO:0000256" key="13">
    <source>
        <dbReference type="ARBA" id="ARBA00023163"/>
    </source>
</evidence>
<feature type="compositionally biased region" description="Acidic residues" evidence="18">
    <location>
        <begin position="1202"/>
        <end position="1214"/>
    </location>
</feature>
<dbReference type="Pfam" id="PF08169">
    <property type="entry name" value="RBB1NT"/>
    <property type="match status" value="1"/>
</dbReference>
<dbReference type="FunFam" id="1.10.150.60:FF:000003">
    <property type="entry name" value="AT-rich interactive domain-containing protein 4B"/>
    <property type="match status" value="1"/>
</dbReference>
<keyword evidence="13" id="KW-0804">Transcription</keyword>
<feature type="compositionally biased region" description="Basic and acidic residues" evidence="18">
    <location>
        <begin position="1146"/>
        <end position="1161"/>
    </location>
</feature>
<feature type="compositionally biased region" description="Basic and acidic residues" evidence="18">
    <location>
        <begin position="454"/>
        <end position="463"/>
    </location>
</feature>
<keyword evidence="7" id="KW-0832">Ubl conjugation</keyword>
<dbReference type="Pfam" id="PF10584">
    <property type="entry name" value="Proteasome_A_N"/>
    <property type="match status" value="1"/>
</dbReference>
<feature type="compositionally biased region" description="Basic and acidic residues" evidence="18">
    <location>
        <begin position="1096"/>
        <end position="1106"/>
    </location>
</feature>
<comment type="subcellular location">
    <subcellularLocation>
        <location evidence="2">Cytoplasm</location>
    </subcellularLocation>
    <subcellularLocation>
        <location evidence="1">Nucleus</location>
    </subcellularLocation>
</comment>
<evidence type="ECO:0000256" key="9">
    <source>
        <dbReference type="ARBA" id="ARBA00022942"/>
    </source>
</evidence>
<dbReference type="PROSITE" id="PS00388">
    <property type="entry name" value="PROTEASOME_ALPHA_1"/>
    <property type="match status" value="1"/>
</dbReference>
<dbReference type="InterPro" id="IPR036431">
    <property type="entry name" value="ARID_dom_sf"/>
</dbReference>
<dbReference type="GO" id="GO:0000976">
    <property type="term" value="F:transcription cis-regulatory region binding"/>
    <property type="evidence" value="ECO:0007669"/>
    <property type="project" value="TreeGrafter"/>
</dbReference>
<dbReference type="CDD" id="cd16882">
    <property type="entry name" value="ARID_ARID4A"/>
    <property type="match status" value="1"/>
</dbReference>
<dbReference type="InterPro" id="IPR047472">
    <property type="entry name" value="Tudor_ARID4A_rpt1"/>
</dbReference>
<dbReference type="CDD" id="cd03751">
    <property type="entry name" value="proteasome_alpha_type_3"/>
    <property type="match status" value="1"/>
</dbReference>
<keyword evidence="11" id="KW-0805">Transcription regulation</keyword>
<feature type="region of interest" description="Disordered" evidence="18">
    <location>
        <begin position="790"/>
        <end position="929"/>
    </location>
</feature>
<evidence type="ECO:0000256" key="11">
    <source>
        <dbReference type="ARBA" id="ARBA00023015"/>
    </source>
</evidence>
<evidence type="ECO:0000256" key="17">
    <source>
        <dbReference type="SAM" id="Coils"/>
    </source>
</evidence>
<accession>A0A226MPB4</accession>
<dbReference type="InterPro" id="IPR029055">
    <property type="entry name" value="Ntn_hydrolases_N"/>
</dbReference>
<dbReference type="SMART" id="SM00501">
    <property type="entry name" value="BRIGHT"/>
    <property type="match status" value="1"/>
</dbReference>
<keyword evidence="5" id="KW-1017">Isopeptide bond</keyword>
<keyword evidence="8" id="KW-0156">Chromatin regulator</keyword>
<dbReference type="InterPro" id="IPR000953">
    <property type="entry name" value="Chromo/chromo_shadow_dom"/>
</dbReference>
<evidence type="ECO:0000313" key="20">
    <source>
        <dbReference type="EMBL" id="OXB57112.1"/>
    </source>
</evidence>
<dbReference type="InterPro" id="IPR001353">
    <property type="entry name" value="Proteasome_sua/b"/>
</dbReference>
<feature type="compositionally biased region" description="Acidic residues" evidence="18">
    <location>
        <begin position="439"/>
        <end position="453"/>
    </location>
</feature>
<evidence type="ECO:0000256" key="14">
    <source>
        <dbReference type="ARBA" id="ARBA00023242"/>
    </source>
</evidence>
<dbReference type="GO" id="GO:0006357">
    <property type="term" value="P:regulation of transcription by RNA polymerase II"/>
    <property type="evidence" value="ECO:0007669"/>
    <property type="project" value="TreeGrafter"/>
</dbReference>
<dbReference type="InterPro" id="IPR002999">
    <property type="entry name" value="Tudor"/>
</dbReference>
<dbReference type="PANTHER" id="PTHR13964:SF26">
    <property type="entry name" value="AT-RICH INTERACTIVE DOMAIN-CONTAINING PROTEIN 4A"/>
    <property type="match status" value="1"/>
</dbReference>
<evidence type="ECO:0000256" key="4">
    <source>
        <dbReference type="ARBA" id="ARBA00022490"/>
    </source>
</evidence>
<evidence type="ECO:0000256" key="15">
    <source>
        <dbReference type="ARBA" id="ARBA00064317"/>
    </source>
</evidence>
<feature type="domain" description="ARID" evidence="19">
    <location>
        <begin position="472"/>
        <end position="564"/>
    </location>
</feature>
<dbReference type="CDD" id="cd18641">
    <property type="entry name" value="CBD_RBP1_like"/>
    <property type="match status" value="1"/>
</dbReference>
<dbReference type="FunFam" id="2.30.30.140:FF:000012">
    <property type="entry name" value="AT-rich interactive domain-containing protein 4A"/>
    <property type="match status" value="1"/>
</dbReference>
<feature type="compositionally biased region" description="Polar residues" evidence="18">
    <location>
        <begin position="988"/>
        <end position="998"/>
    </location>
</feature>
<evidence type="ECO:0000256" key="6">
    <source>
        <dbReference type="ARBA" id="ARBA00022553"/>
    </source>
</evidence>
<dbReference type="SUPFAM" id="SSF56235">
    <property type="entry name" value="N-terminal nucleophile aminohydrolases (Ntn hydrolases)"/>
    <property type="match status" value="1"/>
</dbReference>
<dbReference type="Pfam" id="PF00227">
    <property type="entry name" value="Proteasome"/>
    <property type="match status" value="1"/>
</dbReference>